<dbReference type="EMBL" id="GBXM01101194">
    <property type="protein sequence ID" value="JAH07383.1"/>
    <property type="molecule type" value="Transcribed_RNA"/>
</dbReference>
<evidence type="ECO:0000313" key="1">
    <source>
        <dbReference type="EMBL" id="JAH07383.1"/>
    </source>
</evidence>
<organism evidence="1">
    <name type="scientific">Anguilla anguilla</name>
    <name type="common">European freshwater eel</name>
    <name type="synonym">Muraena anguilla</name>
    <dbReference type="NCBI Taxonomy" id="7936"/>
    <lineage>
        <taxon>Eukaryota</taxon>
        <taxon>Metazoa</taxon>
        <taxon>Chordata</taxon>
        <taxon>Craniata</taxon>
        <taxon>Vertebrata</taxon>
        <taxon>Euteleostomi</taxon>
        <taxon>Actinopterygii</taxon>
        <taxon>Neopterygii</taxon>
        <taxon>Teleostei</taxon>
        <taxon>Anguilliformes</taxon>
        <taxon>Anguillidae</taxon>
        <taxon>Anguilla</taxon>
    </lineage>
</organism>
<proteinExistence type="predicted"/>
<sequence>MFAHYTCVCVCAFVNHDLITCIQSTTLRMSRNLK</sequence>
<accession>A0A0E9PU60</accession>
<protein>
    <submittedName>
        <fullName evidence="1">Uncharacterized protein</fullName>
    </submittedName>
</protein>
<reference evidence="1" key="2">
    <citation type="journal article" date="2015" name="Fish Shellfish Immunol.">
        <title>Early steps in the European eel (Anguilla anguilla)-Vibrio vulnificus interaction in the gills: Role of the RtxA13 toxin.</title>
        <authorList>
            <person name="Callol A."/>
            <person name="Pajuelo D."/>
            <person name="Ebbesson L."/>
            <person name="Teles M."/>
            <person name="MacKenzie S."/>
            <person name="Amaro C."/>
        </authorList>
    </citation>
    <scope>NUCLEOTIDE SEQUENCE</scope>
</reference>
<dbReference type="AlphaFoldDB" id="A0A0E9PU60"/>
<reference evidence="1" key="1">
    <citation type="submission" date="2014-11" db="EMBL/GenBank/DDBJ databases">
        <authorList>
            <person name="Amaro Gonzalez C."/>
        </authorList>
    </citation>
    <scope>NUCLEOTIDE SEQUENCE</scope>
</reference>
<name>A0A0E9PU60_ANGAN</name>